<accession>A0ABU2M1V9</accession>
<comment type="caution">
    <text evidence="1">The sequence shown here is derived from an EMBL/GenBank/DDBJ whole genome shotgun (WGS) entry which is preliminary data.</text>
</comment>
<protein>
    <submittedName>
        <fullName evidence="1">Uncharacterized protein</fullName>
    </submittedName>
</protein>
<feature type="non-terminal residue" evidence="1">
    <location>
        <position position="114"/>
    </location>
</feature>
<evidence type="ECO:0000313" key="1">
    <source>
        <dbReference type="EMBL" id="MDT0323841.1"/>
    </source>
</evidence>
<organism evidence="1 2">
    <name type="scientific">Streptomyces millisiae</name>
    <dbReference type="NCBI Taxonomy" id="3075542"/>
    <lineage>
        <taxon>Bacteria</taxon>
        <taxon>Bacillati</taxon>
        <taxon>Actinomycetota</taxon>
        <taxon>Actinomycetes</taxon>
        <taxon>Kitasatosporales</taxon>
        <taxon>Streptomycetaceae</taxon>
        <taxon>Streptomyces</taxon>
    </lineage>
</organism>
<reference evidence="2" key="1">
    <citation type="submission" date="2023-07" db="EMBL/GenBank/DDBJ databases">
        <title>30 novel species of actinomycetes from the DSMZ collection.</title>
        <authorList>
            <person name="Nouioui I."/>
        </authorList>
    </citation>
    <scope>NUCLEOTIDE SEQUENCE [LARGE SCALE GENOMIC DNA]</scope>
    <source>
        <strain evidence="2">DSM 44918</strain>
    </source>
</reference>
<evidence type="ECO:0000313" key="2">
    <source>
        <dbReference type="Proteomes" id="UP001183420"/>
    </source>
</evidence>
<keyword evidence="2" id="KW-1185">Reference proteome</keyword>
<proteinExistence type="predicted"/>
<dbReference type="Gene3D" id="1.25.40.10">
    <property type="entry name" value="Tetratricopeptide repeat domain"/>
    <property type="match status" value="1"/>
</dbReference>
<dbReference type="Proteomes" id="UP001183420">
    <property type="component" value="Unassembled WGS sequence"/>
</dbReference>
<dbReference type="EMBL" id="JAVREM010000274">
    <property type="protein sequence ID" value="MDT0323841.1"/>
    <property type="molecule type" value="Genomic_DNA"/>
</dbReference>
<dbReference type="RefSeq" id="WP_311605185.1">
    <property type="nucleotide sequence ID" value="NZ_JAVREM010000274.1"/>
</dbReference>
<dbReference type="InterPro" id="IPR011990">
    <property type="entry name" value="TPR-like_helical_dom_sf"/>
</dbReference>
<sequence length="114" mass="12224">MLSAVGQEVEAVDCICAISELHEQVDGFLAVAEVQSLAGKEDKSISLVERSASLALDIKDEYTKFRTLRSIVTALARHGLTQEAVILSQKITDPGQRSRGISTVALVLADAEVK</sequence>
<gene>
    <name evidence="1" type="ORF">RNC47_36650</name>
</gene>
<name>A0ABU2M1V9_9ACTN</name>